<dbReference type="FunFam" id="2.30.30.30:FF:000003">
    <property type="entry name" value="Elongation factor P"/>
    <property type="match status" value="1"/>
</dbReference>
<dbReference type="InterPro" id="IPR020599">
    <property type="entry name" value="Transl_elong_fac_P/YeiP"/>
</dbReference>
<comment type="pathway">
    <text evidence="2 7">Protein biosynthesis; polypeptide chain elongation.</text>
</comment>
<evidence type="ECO:0000256" key="3">
    <source>
        <dbReference type="ARBA" id="ARBA00009479"/>
    </source>
</evidence>
<dbReference type="UniPathway" id="UPA00345"/>
<keyword evidence="6 7" id="KW-0648">Protein biosynthesis</keyword>
<dbReference type="SMART" id="SM01185">
    <property type="entry name" value="EFP"/>
    <property type="match status" value="1"/>
</dbReference>
<comment type="caution">
    <text evidence="12">The sequence shown here is derived from an EMBL/GenBank/DDBJ whole genome shotgun (WGS) entry which is preliminary data.</text>
</comment>
<keyword evidence="4 7" id="KW-0963">Cytoplasm</keyword>
<dbReference type="PANTHER" id="PTHR30053">
    <property type="entry name" value="ELONGATION FACTOR P"/>
    <property type="match status" value="1"/>
</dbReference>
<comment type="subcellular location">
    <subcellularLocation>
        <location evidence="1 7">Cytoplasm</location>
    </subcellularLocation>
</comment>
<dbReference type="Pfam" id="PF08207">
    <property type="entry name" value="EFP_N"/>
    <property type="match status" value="1"/>
</dbReference>
<dbReference type="SUPFAM" id="SSF50249">
    <property type="entry name" value="Nucleic acid-binding proteins"/>
    <property type="match status" value="2"/>
</dbReference>
<dbReference type="InterPro" id="IPR015365">
    <property type="entry name" value="Elong-fact-P_C"/>
</dbReference>
<dbReference type="Gene3D" id="2.40.50.140">
    <property type="entry name" value="Nucleic acid-binding proteins"/>
    <property type="match status" value="2"/>
</dbReference>
<sequence length="190" mass="21173">MKINGNEIRPGNVIEHQGSLWVAVKCNAVKPGKGGAFNQVELKNVIDGTKLNERFRAAETVEKVRLEQKDFTFLYQQGEALVFMDTESYEQLELQRDFVGDRAAFLQDGMTVTVELHEEKPLGISLPDQVTVTIAEADPAIKGQTVTSSYKPAILENGIRILVPPFVQAGERVIVDTNELIYIRRVSEKG</sequence>
<comment type="function">
    <text evidence="7">Involved in peptide bond synthesis. Stimulates efficient translation and peptide-bond synthesis on native or reconstituted 70S ribosomes in vitro. Probably functions indirectly by altering the affinity of the ribosome for aminoacyl-tRNA, thus increasing their reactivity as acceptors for peptidyl transferase.</text>
</comment>
<dbReference type="CDD" id="cd05794">
    <property type="entry name" value="S1_EF-P_repeat_2"/>
    <property type="match status" value="1"/>
</dbReference>
<dbReference type="PIRSF" id="PIRSF005901">
    <property type="entry name" value="EF-P"/>
    <property type="match status" value="1"/>
</dbReference>
<dbReference type="Pfam" id="PF09285">
    <property type="entry name" value="Elong-fact-P_C"/>
    <property type="match status" value="1"/>
</dbReference>
<evidence type="ECO:0000313" key="13">
    <source>
        <dbReference type="Proteomes" id="UP000031740"/>
    </source>
</evidence>
<feature type="domain" description="Elongation factor P C-terminal" evidence="10">
    <location>
        <begin position="130"/>
        <end position="185"/>
    </location>
</feature>
<dbReference type="HAMAP" id="MF_00141">
    <property type="entry name" value="EF_P"/>
    <property type="match status" value="1"/>
</dbReference>
<dbReference type="PROSITE" id="PS01275">
    <property type="entry name" value="EFP"/>
    <property type="match status" value="1"/>
</dbReference>
<accession>A0A072R6U3</accession>
<organism evidence="12 13">
    <name type="scientific">Bartonella bacilliformis Ver097</name>
    <dbReference type="NCBI Taxonomy" id="1293911"/>
    <lineage>
        <taxon>Bacteria</taxon>
        <taxon>Pseudomonadati</taxon>
        <taxon>Pseudomonadota</taxon>
        <taxon>Alphaproteobacteria</taxon>
        <taxon>Hyphomicrobiales</taxon>
        <taxon>Bartonellaceae</taxon>
        <taxon>Bartonella</taxon>
    </lineage>
</organism>
<keyword evidence="5 7" id="KW-0251">Elongation factor</keyword>
<evidence type="ECO:0000259" key="10">
    <source>
        <dbReference type="SMART" id="SM00841"/>
    </source>
</evidence>
<evidence type="ECO:0000256" key="5">
    <source>
        <dbReference type="ARBA" id="ARBA00022768"/>
    </source>
</evidence>
<dbReference type="PATRIC" id="fig|1293911.3.peg.378"/>
<evidence type="ECO:0000256" key="8">
    <source>
        <dbReference type="NCBIfam" id="TIGR00038"/>
    </source>
</evidence>
<comment type="similarity">
    <text evidence="3 7 9">Belongs to the elongation factor P family.</text>
</comment>
<dbReference type="InterPro" id="IPR011768">
    <property type="entry name" value="Transl_elongation_fac_P"/>
</dbReference>
<evidence type="ECO:0000256" key="6">
    <source>
        <dbReference type="ARBA" id="ARBA00022917"/>
    </source>
</evidence>
<dbReference type="Proteomes" id="UP000031740">
    <property type="component" value="Unassembled WGS sequence"/>
</dbReference>
<dbReference type="CDD" id="cd04470">
    <property type="entry name" value="S1_EF-P_repeat_1"/>
    <property type="match status" value="1"/>
</dbReference>
<dbReference type="GO" id="GO:0003746">
    <property type="term" value="F:translation elongation factor activity"/>
    <property type="evidence" value="ECO:0007669"/>
    <property type="project" value="UniProtKB-UniRule"/>
</dbReference>
<gene>
    <name evidence="7" type="primary">efp</name>
    <name evidence="12" type="ORF">H710_00360</name>
</gene>
<name>A0A072R6U3_BARBA</name>
<dbReference type="SMART" id="SM00841">
    <property type="entry name" value="Elong-fact-P_C"/>
    <property type="match status" value="1"/>
</dbReference>
<protein>
    <recommendedName>
        <fullName evidence="7 8">Elongation factor P</fullName>
        <shortName evidence="7">EF-P</shortName>
    </recommendedName>
</protein>
<dbReference type="FunFam" id="2.40.50.140:FF:000009">
    <property type="entry name" value="Elongation factor P"/>
    <property type="match status" value="1"/>
</dbReference>
<evidence type="ECO:0000256" key="9">
    <source>
        <dbReference type="RuleBase" id="RU004389"/>
    </source>
</evidence>
<dbReference type="Gene3D" id="2.30.30.30">
    <property type="match status" value="1"/>
</dbReference>
<evidence type="ECO:0000256" key="7">
    <source>
        <dbReference type="HAMAP-Rule" id="MF_00141"/>
    </source>
</evidence>
<feature type="domain" description="Translation elongation factor P/YeiP central" evidence="11">
    <location>
        <begin position="68"/>
        <end position="122"/>
    </location>
</feature>
<dbReference type="InterPro" id="IPR014722">
    <property type="entry name" value="Rib_uL2_dom2"/>
</dbReference>
<dbReference type="NCBIfam" id="NF001810">
    <property type="entry name" value="PRK00529.1"/>
    <property type="match status" value="1"/>
</dbReference>
<dbReference type="SUPFAM" id="SSF50104">
    <property type="entry name" value="Translation proteins SH3-like domain"/>
    <property type="match status" value="1"/>
</dbReference>
<dbReference type="HOGENOM" id="CLU_074944_1_1_5"/>
<evidence type="ECO:0000256" key="1">
    <source>
        <dbReference type="ARBA" id="ARBA00004496"/>
    </source>
</evidence>
<dbReference type="Pfam" id="PF01132">
    <property type="entry name" value="EFP"/>
    <property type="match status" value="1"/>
</dbReference>
<evidence type="ECO:0000259" key="11">
    <source>
        <dbReference type="SMART" id="SM01185"/>
    </source>
</evidence>
<evidence type="ECO:0000256" key="4">
    <source>
        <dbReference type="ARBA" id="ARBA00022490"/>
    </source>
</evidence>
<proteinExistence type="inferred from homology"/>
<dbReference type="NCBIfam" id="TIGR00038">
    <property type="entry name" value="efp"/>
    <property type="match status" value="1"/>
</dbReference>
<dbReference type="InterPro" id="IPR013852">
    <property type="entry name" value="Transl_elong_P/YeiP_CS"/>
</dbReference>
<dbReference type="RefSeq" id="WP_041849137.1">
    <property type="nucleotide sequence ID" value="NZ_KL503802.1"/>
</dbReference>
<dbReference type="GO" id="GO:0043043">
    <property type="term" value="P:peptide biosynthetic process"/>
    <property type="evidence" value="ECO:0007669"/>
    <property type="project" value="InterPro"/>
</dbReference>
<dbReference type="InterPro" id="IPR008991">
    <property type="entry name" value="Translation_prot_SH3-like_sf"/>
</dbReference>
<dbReference type="STRING" id="1293911.H710_00360"/>
<reference evidence="12 13" key="1">
    <citation type="submission" date="2013-04" db="EMBL/GenBank/DDBJ databases">
        <title>The Genome Sequence of Bartonella bacilliformis Ver097.</title>
        <authorList>
            <consortium name="The Broad Institute Genomics Platform"/>
            <consortium name="The Broad Institute Genome Sequencing Center for Infectious Disease"/>
            <person name="Feldgarden M."/>
            <person name="Kirby J."/>
            <person name="Birtles R."/>
            <person name="Dasch G."/>
            <person name="Hendrix L."/>
            <person name="Koehler J."/>
            <person name="Walker B."/>
            <person name="Young S.K."/>
            <person name="Zeng Q."/>
            <person name="Gargeya S."/>
            <person name="Fitzgerald M."/>
            <person name="Haas B."/>
            <person name="Abouelleil A."/>
            <person name="Allen A.W."/>
            <person name="Alvarado L."/>
            <person name="Arachchi H.M."/>
            <person name="Berlin A.M."/>
            <person name="Chapman S.B."/>
            <person name="Gainer-Dewar J."/>
            <person name="Goldberg J."/>
            <person name="Griggs A."/>
            <person name="Gujja S."/>
            <person name="Hansen M."/>
            <person name="Howarth C."/>
            <person name="Imamovic A."/>
            <person name="Ireland A."/>
            <person name="Larimer J."/>
            <person name="McCowan C."/>
            <person name="Murphy C."/>
            <person name="Pearson M."/>
            <person name="Poon T.W."/>
            <person name="Priest M."/>
            <person name="Roberts A."/>
            <person name="Saif S."/>
            <person name="Shea T."/>
            <person name="Sisk P."/>
            <person name="Sykes S."/>
            <person name="Wortman J."/>
            <person name="Nusbaum C."/>
            <person name="Birren B."/>
        </authorList>
    </citation>
    <scope>NUCLEOTIDE SEQUENCE [LARGE SCALE GENOMIC DNA]</scope>
    <source>
        <strain evidence="12 13">Ver097</strain>
    </source>
</reference>
<dbReference type="InterPro" id="IPR013185">
    <property type="entry name" value="Transl_elong_KOW-like"/>
</dbReference>
<dbReference type="FunFam" id="2.40.50.140:FF:000004">
    <property type="entry name" value="Elongation factor P"/>
    <property type="match status" value="1"/>
</dbReference>
<dbReference type="PANTHER" id="PTHR30053:SF14">
    <property type="entry name" value="TRANSLATION ELONGATION FACTOR KOW-LIKE DOMAIN-CONTAINING PROTEIN"/>
    <property type="match status" value="1"/>
</dbReference>
<dbReference type="InterPro" id="IPR001059">
    <property type="entry name" value="Transl_elong_P/YeiP_cen"/>
</dbReference>
<dbReference type="InterPro" id="IPR012340">
    <property type="entry name" value="NA-bd_OB-fold"/>
</dbReference>
<evidence type="ECO:0000256" key="2">
    <source>
        <dbReference type="ARBA" id="ARBA00004815"/>
    </source>
</evidence>
<dbReference type="GO" id="GO:0005829">
    <property type="term" value="C:cytosol"/>
    <property type="evidence" value="ECO:0007669"/>
    <property type="project" value="UniProtKB-ARBA"/>
</dbReference>
<dbReference type="EMBL" id="ASIV01000001">
    <property type="protein sequence ID" value="KEG21411.1"/>
    <property type="molecule type" value="Genomic_DNA"/>
</dbReference>
<dbReference type="AlphaFoldDB" id="A0A072R6U3"/>
<evidence type="ECO:0000313" key="12">
    <source>
        <dbReference type="EMBL" id="KEG21411.1"/>
    </source>
</evidence>